<dbReference type="Proteomes" id="UP000219897">
    <property type="component" value="Unassembled WGS sequence"/>
</dbReference>
<keyword evidence="2" id="KW-1133">Transmembrane helix</keyword>
<evidence type="ECO:0000313" key="4">
    <source>
        <dbReference type="Proteomes" id="UP000219897"/>
    </source>
</evidence>
<accession>A0ABD6S990</accession>
<feature type="transmembrane region" description="Helical" evidence="2">
    <location>
        <begin position="84"/>
        <end position="104"/>
    </location>
</feature>
<dbReference type="AlphaFoldDB" id="A0ABD6S990"/>
<feature type="transmembrane region" description="Helical" evidence="2">
    <location>
        <begin position="260"/>
        <end position="280"/>
    </location>
</feature>
<dbReference type="EMBL" id="NTYF01000023">
    <property type="protein sequence ID" value="PER55610.1"/>
    <property type="molecule type" value="Genomic_DNA"/>
</dbReference>
<keyword evidence="2" id="KW-0812">Transmembrane</keyword>
<organism evidence="3 4">
    <name type="scientific">Bacillus thuringiensis</name>
    <dbReference type="NCBI Taxonomy" id="1428"/>
    <lineage>
        <taxon>Bacteria</taxon>
        <taxon>Bacillati</taxon>
        <taxon>Bacillota</taxon>
        <taxon>Bacilli</taxon>
        <taxon>Bacillales</taxon>
        <taxon>Bacillaceae</taxon>
        <taxon>Bacillus</taxon>
        <taxon>Bacillus cereus group</taxon>
    </lineage>
</organism>
<evidence type="ECO:0000256" key="2">
    <source>
        <dbReference type="SAM" id="Phobius"/>
    </source>
</evidence>
<feature type="compositionally biased region" description="Basic and acidic residues" evidence="1">
    <location>
        <begin position="21"/>
        <end position="41"/>
    </location>
</feature>
<proteinExistence type="predicted"/>
<protein>
    <recommendedName>
        <fullName evidence="5">Type II secretion system protein GspF domain-containing protein</fullName>
    </recommendedName>
</protein>
<reference evidence="3 4" key="1">
    <citation type="submission" date="2017-09" db="EMBL/GenBank/DDBJ databases">
        <title>Large-scale bioinformatics analysis of Bacillus genomes uncovers conserved roles of natural products in bacterial physiology.</title>
        <authorList>
            <consortium name="Agbiome Team Llc"/>
            <person name="Bleich R.M."/>
            <person name="Kirk G.J."/>
            <person name="Santa Maria K.C."/>
            <person name="Allen S.E."/>
            <person name="Farag S."/>
            <person name="Shank E.A."/>
            <person name="Bowers A."/>
        </authorList>
    </citation>
    <scope>NUCLEOTIDE SEQUENCE [LARGE SCALE GENOMIC DNA]</scope>
    <source>
        <strain evidence="3 4">AFS005140</strain>
    </source>
</reference>
<evidence type="ECO:0000256" key="1">
    <source>
        <dbReference type="SAM" id="MobiDB-lite"/>
    </source>
</evidence>
<sequence>MKFGKNKVKPVGVGNPTTKPKTLEEVQKAEEQKSKKRVEMSKKELRKEERKEFLRTFFRPQYFITVLVVTCISALYLYFTTGTILASIIMGFIGGTLYSFYYSFLERKLITQQKELATLESYCLDVSFHMQTEKTVGQTLKKVSESYTGKVGTDIKHTYTVLKNTGELDFSHFSKYEFTALDIFHRNMLIKYQDGGDSKRLFKRPLKNMSTELVKRDELQRKNSIQRRQENTALVIALAIPLLMRLMVADLYADFTAMPMFAVGAMALCYFGCLAISFMVQRRALDISVRAY</sequence>
<comment type="caution">
    <text evidence="3">The sequence shown here is derived from an EMBL/GenBank/DDBJ whole genome shotgun (WGS) entry which is preliminary data.</text>
</comment>
<name>A0ABD6S990_BACTU</name>
<evidence type="ECO:0000313" key="3">
    <source>
        <dbReference type="EMBL" id="PER55610.1"/>
    </source>
</evidence>
<gene>
    <name evidence="3" type="ORF">CN495_07600</name>
</gene>
<evidence type="ECO:0008006" key="5">
    <source>
        <dbReference type="Google" id="ProtNLM"/>
    </source>
</evidence>
<keyword evidence="2" id="KW-0472">Membrane</keyword>
<feature type="region of interest" description="Disordered" evidence="1">
    <location>
        <begin position="1"/>
        <end position="41"/>
    </location>
</feature>
<dbReference type="RefSeq" id="WP_098316958.1">
    <property type="nucleotide sequence ID" value="NZ_NTYF01000023.1"/>
</dbReference>
<feature type="transmembrane region" description="Helical" evidence="2">
    <location>
        <begin position="60"/>
        <end position="78"/>
    </location>
</feature>
<feature type="transmembrane region" description="Helical" evidence="2">
    <location>
        <begin position="231"/>
        <end position="248"/>
    </location>
</feature>